<organism evidence="6 7">
    <name type="scientific">Rhodobium orientis</name>
    <dbReference type="NCBI Taxonomy" id="34017"/>
    <lineage>
        <taxon>Bacteria</taxon>
        <taxon>Pseudomonadati</taxon>
        <taxon>Pseudomonadota</taxon>
        <taxon>Alphaproteobacteria</taxon>
        <taxon>Hyphomicrobiales</taxon>
        <taxon>Rhodobiaceae</taxon>
        <taxon>Rhodobium</taxon>
    </lineage>
</organism>
<dbReference type="Proteomes" id="UP000249299">
    <property type="component" value="Unassembled WGS sequence"/>
</dbReference>
<comment type="caution">
    <text evidence="6">The sequence shown here is derived from an EMBL/GenBank/DDBJ whole genome shotgun (WGS) entry which is preliminary data.</text>
</comment>
<dbReference type="Gene3D" id="1.10.10.10">
    <property type="entry name" value="Winged helix-like DNA-binding domain superfamily/Winged helix DNA-binding domain"/>
    <property type="match status" value="1"/>
</dbReference>
<name>A0A327JX26_9HYPH</name>
<evidence type="ECO:0000256" key="2">
    <source>
        <dbReference type="ARBA" id="ARBA00023125"/>
    </source>
</evidence>
<dbReference type="GO" id="GO:0045892">
    <property type="term" value="P:negative regulation of DNA-templated transcription"/>
    <property type="evidence" value="ECO:0007669"/>
    <property type="project" value="TreeGrafter"/>
</dbReference>
<dbReference type="Gene3D" id="3.40.1410.10">
    <property type="entry name" value="Chorismate lyase-like"/>
    <property type="match status" value="1"/>
</dbReference>
<evidence type="ECO:0000256" key="3">
    <source>
        <dbReference type="ARBA" id="ARBA00023163"/>
    </source>
</evidence>
<evidence type="ECO:0000259" key="5">
    <source>
        <dbReference type="PROSITE" id="PS50949"/>
    </source>
</evidence>
<dbReference type="GO" id="GO:0003677">
    <property type="term" value="F:DNA binding"/>
    <property type="evidence" value="ECO:0007669"/>
    <property type="project" value="UniProtKB-KW"/>
</dbReference>
<dbReference type="InterPro" id="IPR050679">
    <property type="entry name" value="Bact_HTH_transcr_reg"/>
</dbReference>
<dbReference type="InterPro" id="IPR036390">
    <property type="entry name" value="WH_DNA-bd_sf"/>
</dbReference>
<evidence type="ECO:0000256" key="4">
    <source>
        <dbReference type="SAM" id="MobiDB-lite"/>
    </source>
</evidence>
<dbReference type="OrthoDB" id="9804020at2"/>
<keyword evidence="1" id="KW-0805">Transcription regulation</keyword>
<dbReference type="PANTHER" id="PTHR44846:SF1">
    <property type="entry name" value="MANNOSYL-D-GLYCERATE TRANSPORT_METABOLISM SYSTEM REPRESSOR MNGR-RELATED"/>
    <property type="match status" value="1"/>
</dbReference>
<keyword evidence="3" id="KW-0804">Transcription</keyword>
<dbReference type="CDD" id="cd07377">
    <property type="entry name" value="WHTH_GntR"/>
    <property type="match status" value="1"/>
</dbReference>
<reference evidence="6 7" key="1">
    <citation type="submission" date="2017-07" db="EMBL/GenBank/DDBJ databases">
        <title>Draft Genome Sequences of Select Purple Nonsulfur Bacteria.</title>
        <authorList>
            <person name="Lasarre B."/>
            <person name="Mckinlay J.B."/>
        </authorList>
    </citation>
    <scope>NUCLEOTIDE SEQUENCE [LARGE SCALE GENOMIC DNA]</scope>
    <source>
        <strain evidence="6 7">DSM 11290</strain>
    </source>
</reference>
<accession>A0A327JX26</accession>
<proteinExistence type="predicted"/>
<dbReference type="InterPro" id="IPR000524">
    <property type="entry name" value="Tscrpt_reg_HTH_GntR"/>
</dbReference>
<feature type="region of interest" description="Disordered" evidence="4">
    <location>
        <begin position="1"/>
        <end position="20"/>
    </location>
</feature>
<dbReference type="EMBL" id="NPEV01000001">
    <property type="protein sequence ID" value="RAI30124.1"/>
    <property type="molecule type" value="Genomic_DNA"/>
</dbReference>
<evidence type="ECO:0000313" key="6">
    <source>
        <dbReference type="EMBL" id="RAI30124.1"/>
    </source>
</evidence>
<dbReference type="SMART" id="SM00866">
    <property type="entry name" value="UTRA"/>
    <property type="match status" value="1"/>
</dbReference>
<keyword evidence="2" id="KW-0238">DNA-binding</keyword>
<evidence type="ECO:0000256" key="1">
    <source>
        <dbReference type="ARBA" id="ARBA00023015"/>
    </source>
</evidence>
<dbReference type="Pfam" id="PF07702">
    <property type="entry name" value="UTRA"/>
    <property type="match status" value="1"/>
</dbReference>
<dbReference type="InterPro" id="IPR028978">
    <property type="entry name" value="Chorismate_lyase_/UTRA_dom_sf"/>
</dbReference>
<dbReference type="PROSITE" id="PS50949">
    <property type="entry name" value="HTH_GNTR"/>
    <property type="match status" value="1"/>
</dbReference>
<dbReference type="SUPFAM" id="SSF46785">
    <property type="entry name" value="Winged helix' DNA-binding domain"/>
    <property type="match status" value="1"/>
</dbReference>
<gene>
    <name evidence="6" type="ORF">CH339_00920</name>
</gene>
<dbReference type="SUPFAM" id="SSF64288">
    <property type="entry name" value="Chorismate lyase-like"/>
    <property type="match status" value="1"/>
</dbReference>
<keyword evidence="7" id="KW-1185">Reference proteome</keyword>
<dbReference type="PANTHER" id="PTHR44846">
    <property type="entry name" value="MANNOSYL-D-GLYCERATE TRANSPORT/METABOLISM SYSTEM REPRESSOR MNGR-RELATED"/>
    <property type="match status" value="1"/>
</dbReference>
<dbReference type="AlphaFoldDB" id="A0A327JX26"/>
<protein>
    <recommendedName>
        <fullName evidence="5">HTH gntR-type domain-containing protein</fullName>
    </recommendedName>
</protein>
<dbReference type="GO" id="GO:0003700">
    <property type="term" value="F:DNA-binding transcription factor activity"/>
    <property type="evidence" value="ECO:0007669"/>
    <property type="project" value="InterPro"/>
</dbReference>
<dbReference type="InterPro" id="IPR036388">
    <property type="entry name" value="WH-like_DNA-bd_sf"/>
</dbReference>
<dbReference type="InterPro" id="IPR011663">
    <property type="entry name" value="UTRA"/>
</dbReference>
<dbReference type="Pfam" id="PF00392">
    <property type="entry name" value="GntR"/>
    <property type="match status" value="1"/>
</dbReference>
<evidence type="ECO:0000313" key="7">
    <source>
        <dbReference type="Proteomes" id="UP000249299"/>
    </source>
</evidence>
<sequence>MTGKRGSPLAETNQAAGSGAGRAVPLYQQIRNHLLELMESGELQPGDKLPSENTLAKQFKTTRATVVSGFQQLVHEGRVVRKAGRGSFVAERMVDAALVSSGVQSIEEQLARQGAVVSYKFLRFDLTRPNEKVRTALALDDDEDVYRLERVRLSDGRPISLEIRHIRRDLGRGITVRALEETAFIDILRRELGLKPDKIVGTLTATAASEKQASLLAIRPGTPLVLREYTFYDGDGQPLTHGESCYRNDVRFQYTSGA</sequence>
<dbReference type="SMART" id="SM00345">
    <property type="entry name" value="HTH_GNTR"/>
    <property type="match status" value="1"/>
</dbReference>
<feature type="domain" description="HTH gntR-type" evidence="5">
    <location>
        <begin position="24"/>
        <end position="92"/>
    </location>
</feature>